<keyword evidence="2" id="KW-1185">Reference proteome</keyword>
<accession>A0A835E3N2</accession>
<reference evidence="1" key="1">
    <citation type="submission" date="2020-07" db="EMBL/GenBank/DDBJ databases">
        <title>Genome sequence and genetic diversity analysis of an under-domesticated orphan crop, white fonio (Digitaria exilis).</title>
        <authorList>
            <person name="Bennetzen J.L."/>
            <person name="Chen S."/>
            <person name="Ma X."/>
            <person name="Wang X."/>
            <person name="Yssel A.E.J."/>
            <person name="Chaluvadi S.R."/>
            <person name="Johnson M."/>
            <person name="Gangashetty P."/>
            <person name="Hamidou F."/>
            <person name="Sanogo M.D."/>
            <person name="Zwaenepoel A."/>
            <person name="Wallace J."/>
            <person name="Van De Peer Y."/>
            <person name="Van Deynze A."/>
        </authorList>
    </citation>
    <scope>NUCLEOTIDE SEQUENCE</scope>
    <source>
        <tissue evidence="1">Leaves</tissue>
    </source>
</reference>
<gene>
    <name evidence="1" type="ORF">HU200_056899</name>
</gene>
<protein>
    <submittedName>
        <fullName evidence="1">Uncharacterized protein</fullName>
    </submittedName>
</protein>
<dbReference type="InterPro" id="IPR006734">
    <property type="entry name" value="PLATZ"/>
</dbReference>
<sequence>MTGIQRVALGRRKYVLLSPVPLNDVHLHHQCEVCQRRVRRGARWCSLGCKVAVAEGGRRLHAAQRLVVLAEGGHFAPAAHLTKTRFCTHPLPPPESMTVVRFDGWAAVPAGQLPAAYVENVQV</sequence>
<comment type="caution">
    <text evidence="1">The sequence shown here is derived from an EMBL/GenBank/DDBJ whole genome shotgun (WGS) entry which is preliminary data.</text>
</comment>
<dbReference type="Pfam" id="PF04640">
    <property type="entry name" value="PLATZ"/>
    <property type="match status" value="1"/>
</dbReference>
<dbReference type="Proteomes" id="UP000636709">
    <property type="component" value="Unassembled WGS sequence"/>
</dbReference>
<dbReference type="EMBL" id="JACEFO010002392">
    <property type="protein sequence ID" value="KAF8661930.1"/>
    <property type="molecule type" value="Genomic_DNA"/>
</dbReference>
<evidence type="ECO:0000313" key="1">
    <source>
        <dbReference type="EMBL" id="KAF8661930.1"/>
    </source>
</evidence>
<proteinExistence type="predicted"/>
<organism evidence="1 2">
    <name type="scientific">Digitaria exilis</name>
    <dbReference type="NCBI Taxonomy" id="1010633"/>
    <lineage>
        <taxon>Eukaryota</taxon>
        <taxon>Viridiplantae</taxon>
        <taxon>Streptophyta</taxon>
        <taxon>Embryophyta</taxon>
        <taxon>Tracheophyta</taxon>
        <taxon>Spermatophyta</taxon>
        <taxon>Magnoliopsida</taxon>
        <taxon>Liliopsida</taxon>
        <taxon>Poales</taxon>
        <taxon>Poaceae</taxon>
        <taxon>PACMAD clade</taxon>
        <taxon>Panicoideae</taxon>
        <taxon>Panicodae</taxon>
        <taxon>Paniceae</taxon>
        <taxon>Anthephorinae</taxon>
        <taxon>Digitaria</taxon>
    </lineage>
</organism>
<dbReference type="AlphaFoldDB" id="A0A835E3N2"/>
<evidence type="ECO:0000313" key="2">
    <source>
        <dbReference type="Proteomes" id="UP000636709"/>
    </source>
</evidence>
<name>A0A835E3N2_9POAL</name>